<dbReference type="InterPro" id="IPR052712">
    <property type="entry name" value="Acid_resist_chaperone_HdeD"/>
</dbReference>
<dbReference type="Proteomes" id="UP000183447">
    <property type="component" value="Unassembled WGS sequence"/>
</dbReference>
<feature type="transmembrane region" description="Helical" evidence="1">
    <location>
        <begin position="72"/>
        <end position="91"/>
    </location>
</feature>
<dbReference type="OrthoDB" id="8115544at2"/>
<keyword evidence="3" id="KW-1185">Reference proteome</keyword>
<proteinExistence type="predicted"/>
<evidence type="ECO:0000313" key="3">
    <source>
        <dbReference type="Proteomes" id="UP000183447"/>
    </source>
</evidence>
<feature type="transmembrane region" description="Helical" evidence="1">
    <location>
        <begin position="12"/>
        <end position="30"/>
    </location>
</feature>
<keyword evidence="1" id="KW-1133">Transmembrane helix</keyword>
<dbReference type="AlphaFoldDB" id="A0A1K2HV05"/>
<dbReference type="InterPro" id="IPR005325">
    <property type="entry name" value="DUF308_memb"/>
</dbReference>
<dbReference type="STRING" id="665118.SAMN02983003_0965"/>
<accession>A0A1K2HV05</accession>
<dbReference type="EMBL" id="FPKU01000001">
    <property type="protein sequence ID" value="SFZ82251.1"/>
    <property type="molecule type" value="Genomic_DNA"/>
</dbReference>
<reference evidence="2 3" key="1">
    <citation type="submission" date="2016-11" db="EMBL/GenBank/DDBJ databases">
        <authorList>
            <person name="Jaros S."/>
            <person name="Januszkiewicz K."/>
            <person name="Wedrychowicz H."/>
        </authorList>
    </citation>
    <scope>NUCLEOTIDE SEQUENCE [LARGE SCALE GENOMIC DNA]</scope>
    <source>
        <strain evidence="2 3">ATCC 23634</strain>
    </source>
</reference>
<gene>
    <name evidence="2" type="ORF">SAMN02983003_0965</name>
</gene>
<keyword evidence="1" id="KW-0472">Membrane</keyword>
<organism evidence="2 3">
    <name type="scientific">Devosia enhydra</name>
    <dbReference type="NCBI Taxonomy" id="665118"/>
    <lineage>
        <taxon>Bacteria</taxon>
        <taxon>Pseudomonadati</taxon>
        <taxon>Pseudomonadota</taxon>
        <taxon>Alphaproteobacteria</taxon>
        <taxon>Hyphomicrobiales</taxon>
        <taxon>Devosiaceae</taxon>
        <taxon>Devosia</taxon>
    </lineage>
</organism>
<dbReference type="Pfam" id="PF03729">
    <property type="entry name" value="DUF308"/>
    <property type="match status" value="2"/>
</dbReference>
<protein>
    <submittedName>
        <fullName evidence="2">Uncharacterized membrane protein HdeD, DUF308 family</fullName>
    </submittedName>
</protein>
<feature type="transmembrane region" description="Helical" evidence="1">
    <location>
        <begin position="155"/>
        <end position="176"/>
    </location>
</feature>
<name>A0A1K2HV05_9HYPH</name>
<dbReference type="GO" id="GO:0005886">
    <property type="term" value="C:plasma membrane"/>
    <property type="evidence" value="ECO:0007669"/>
    <property type="project" value="TreeGrafter"/>
</dbReference>
<evidence type="ECO:0000256" key="1">
    <source>
        <dbReference type="SAM" id="Phobius"/>
    </source>
</evidence>
<sequence>MAESGKSRLPSILTGLRGLVMLLAGLYAIVFPGPALAILVVAGGIIFLVDGVFGLWSITFGGAKTGNFWFDVVRNVLSILTGLLVLLSPILATLVTVWFFIYLVAFQAIFVGVMEIMVILREREMYAKIWPVLLSGVMYVLFGIVMIIAPLMSAFVLVVLAGILMVVFSVGLFGWAMRLYKAGH</sequence>
<keyword evidence="1" id="KW-0812">Transmembrane</keyword>
<dbReference type="PANTHER" id="PTHR34989">
    <property type="entry name" value="PROTEIN HDED"/>
    <property type="match status" value="1"/>
</dbReference>
<dbReference type="RefSeq" id="WP_143145663.1">
    <property type="nucleotide sequence ID" value="NZ_FPKU01000001.1"/>
</dbReference>
<feature type="transmembrane region" description="Helical" evidence="1">
    <location>
        <begin position="97"/>
        <end position="120"/>
    </location>
</feature>
<evidence type="ECO:0000313" key="2">
    <source>
        <dbReference type="EMBL" id="SFZ82251.1"/>
    </source>
</evidence>
<feature type="transmembrane region" description="Helical" evidence="1">
    <location>
        <begin position="132"/>
        <end position="149"/>
    </location>
</feature>
<dbReference type="PANTHER" id="PTHR34989:SF1">
    <property type="entry name" value="PROTEIN HDED"/>
    <property type="match status" value="1"/>
</dbReference>
<feature type="transmembrane region" description="Helical" evidence="1">
    <location>
        <begin position="36"/>
        <end position="60"/>
    </location>
</feature>